<organism evidence="2 3">
    <name type="scientific">Marinomonas aquiplantarum</name>
    <dbReference type="NCBI Taxonomy" id="491951"/>
    <lineage>
        <taxon>Bacteria</taxon>
        <taxon>Pseudomonadati</taxon>
        <taxon>Pseudomonadota</taxon>
        <taxon>Gammaproteobacteria</taxon>
        <taxon>Oceanospirillales</taxon>
        <taxon>Oceanospirillaceae</taxon>
        <taxon>Marinomonas</taxon>
    </lineage>
</organism>
<dbReference type="Proteomes" id="UP000252086">
    <property type="component" value="Unassembled WGS sequence"/>
</dbReference>
<proteinExistence type="predicted"/>
<evidence type="ECO:0000313" key="2">
    <source>
        <dbReference type="EMBL" id="RBO83431.1"/>
    </source>
</evidence>
<name>A0A366D061_9GAMM</name>
<feature type="region of interest" description="Disordered" evidence="1">
    <location>
        <begin position="1"/>
        <end position="36"/>
    </location>
</feature>
<dbReference type="EMBL" id="QNRF01000004">
    <property type="protein sequence ID" value="RBO83431.1"/>
    <property type="molecule type" value="Genomic_DNA"/>
</dbReference>
<accession>A0A366D061</accession>
<feature type="compositionally biased region" description="Basic residues" evidence="1">
    <location>
        <begin position="22"/>
        <end position="34"/>
    </location>
</feature>
<evidence type="ECO:0000313" key="3">
    <source>
        <dbReference type="Proteomes" id="UP000252086"/>
    </source>
</evidence>
<comment type="caution">
    <text evidence="2">The sequence shown here is derived from an EMBL/GenBank/DDBJ whole genome shotgun (WGS) entry which is preliminary data.</text>
</comment>
<keyword evidence="3" id="KW-1185">Reference proteome</keyword>
<dbReference type="AlphaFoldDB" id="A0A366D061"/>
<reference evidence="2 3" key="1">
    <citation type="submission" date="2018-06" db="EMBL/GenBank/DDBJ databases">
        <title>Genomic Encyclopedia of Type Strains, Phase III (KMG-III): the genomes of soil and plant-associated and newly described type strains.</title>
        <authorList>
            <person name="Whitman W."/>
        </authorList>
    </citation>
    <scope>NUCLEOTIDE SEQUENCE [LARGE SCALE GENOMIC DNA]</scope>
    <source>
        <strain evidence="2 3">CECT 7732</strain>
    </source>
</reference>
<evidence type="ECO:0000256" key="1">
    <source>
        <dbReference type="SAM" id="MobiDB-lite"/>
    </source>
</evidence>
<gene>
    <name evidence="2" type="ORF">DFP76_104250</name>
</gene>
<evidence type="ECO:0008006" key="4">
    <source>
        <dbReference type="Google" id="ProtNLM"/>
    </source>
</evidence>
<protein>
    <recommendedName>
        <fullName evidence="4">Virion morphogenesis family protein</fullName>
    </recommendedName>
</protein>
<sequence length="193" mass="22345">MGREVKKQSRKNVKNQSSTQGKRFKQRRKPRTRKGLMLSGLVKGANIRQRTKGNAITVGFKNAQMGRVANEHQEGITRTFNARKMSEQQKADWRTEPASMAQANAIMRFGYRWRERDKDGKRKKISRRYIVENLTKWQALGLLNELKHGKGGRKGGVKSWQTVLPSREFFSNDTQWVKQMAHDVMKAELSRGK</sequence>